<protein>
    <recommendedName>
        <fullName evidence="2">Outer membrane protein beta-barrel domain-containing protein</fullName>
    </recommendedName>
</protein>
<name>A0A0E2E5U1_TREDN</name>
<dbReference type="RefSeq" id="WP_002675758.1">
    <property type="nucleotide sequence ID" value="NZ_CM001795.1"/>
</dbReference>
<dbReference type="HOGENOM" id="CLU_1314909_0_0_12"/>
<dbReference type="AlphaFoldDB" id="A0A0E2E5U1"/>
<evidence type="ECO:0008006" key="2">
    <source>
        <dbReference type="Google" id="ProtNLM"/>
    </source>
</evidence>
<proteinExistence type="predicted"/>
<dbReference type="PATRIC" id="fig|999432.5.peg.1037"/>
<accession>A0A0E2E5U1</accession>
<dbReference type="EMBL" id="AGDV01000009">
    <property type="protein sequence ID" value="EMB34249.1"/>
    <property type="molecule type" value="Genomic_DNA"/>
</dbReference>
<evidence type="ECO:0000313" key="1">
    <source>
        <dbReference type="EMBL" id="EMB34249.1"/>
    </source>
</evidence>
<dbReference type="Proteomes" id="UP000011705">
    <property type="component" value="Chromosome"/>
</dbReference>
<gene>
    <name evidence="1" type="ORF">HMPREF9726_00998</name>
</gene>
<organism evidence="1">
    <name type="scientific">Treponema denticola H-22</name>
    <dbReference type="NCBI Taxonomy" id="999432"/>
    <lineage>
        <taxon>Bacteria</taxon>
        <taxon>Pseudomonadati</taxon>
        <taxon>Spirochaetota</taxon>
        <taxon>Spirochaetia</taxon>
        <taxon>Spirochaetales</taxon>
        <taxon>Treponemataceae</taxon>
        <taxon>Treponema</taxon>
    </lineage>
</organism>
<comment type="caution">
    <text evidence="1">The sequence shown here is derived from an EMBL/GenBank/DDBJ whole genome shotgun (WGS) entry which is preliminary data.</text>
</comment>
<sequence length="209" mass="22500">MNRKLFFVCLVFALVFTGMLTARSIGLDLEVGGAYNNHQLHKINNSYGYDGFKYHGIRSKSLGGVNIGISYPLPKNWAVFANTTFTFNNIFVNDTMLGVGYIFKPGKGFELLLGGAFAFGGSAFQWATGGAIVTESYFNLGGGINFTASYMFTGKFGMYAGASALYYKPLSGNRETKIGNSSSSVSIQPSVLPNLAKSIGLKLGLKIKL</sequence>
<reference evidence="1" key="1">
    <citation type="submission" date="2012-01" db="EMBL/GenBank/DDBJ databases">
        <title>The Genome Sequence of Treponema denticola H-22.</title>
        <authorList>
            <consortium name="The Broad Institute Genome Sequencing Platform"/>
            <person name="Earl A."/>
            <person name="Ward D."/>
            <person name="Feldgarden M."/>
            <person name="Gevers D."/>
            <person name="Blanton J.M."/>
            <person name="Fenno C.J."/>
            <person name="Baranova O.V."/>
            <person name="Mathney J."/>
            <person name="Dewhirst F.E."/>
            <person name="Izard J."/>
            <person name="Young S.K."/>
            <person name="Zeng Q."/>
            <person name="Gargeya S."/>
            <person name="Fitzgerald M."/>
            <person name="Haas B."/>
            <person name="Abouelleil A."/>
            <person name="Alvarado L."/>
            <person name="Arachchi H.M."/>
            <person name="Berlin A."/>
            <person name="Chapman S.B."/>
            <person name="Gearin G."/>
            <person name="Goldberg J."/>
            <person name="Griggs A."/>
            <person name="Gujja S."/>
            <person name="Hansen M."/>
            <person name="Heiman D."/>
            <person name="Howarth C."/>
            <person name="Larimer J."/>
            <person name="Lui A."/>
            <person name="MacDonald P.J.P."/>
            <person name="McCowen C."/>
            <person name="Montmayeur A."/>
            <person name="Murphy C."/>
            <person name="Neiman D."/>
            <person name="Pearson M."/>
            <person name="Priest M."/>
            <person name="Roberts A."/>
            <person name="Saif S."/>
            <person name="Shea T."/>
            <person name="Sisk P."/>
            <person name="Stolte C."/>
            <person name="Sykes S."/>
            <person name="Wortman J."/>
            <person name="Nusbaum C."/>
            <person name="Birren B."/>
        </authorList>
    </citation>
    <scope>NUCLEOTIDE SEQUENCE [LARGE SCALE GENOMIC DNA]</scope>
    <source>
        <strain evidence="1">H-22</strain>
    </source>
</reference>